<dbReference type="OrthoDB" id="4350224at2"/>
<dbReference type="RefSeq" id="WP_089293608.1">
    <property type="nucleotide sequence ID" value="NZ_BOMU01000037.1"/>
</dbReference>
<dbReference type="EMBL" id="FZNR01000004">
    <property type="protein sequence ID" value="SNR68974.1"/>
    <property type="molecule type" value="Genomic_DNA"/>
</dbReference>
<evidence type="ECO:0008006" key="4">
    <source>
        <dbReference type="Google" id="ProtNLM"/>
    </source>
</evidence>
<gene>
    <name evidence="2" type="ORF">SAMN06264365_104458</name>
</gene>
<evidence type="ECO:0000256" key="1">
    <source>
        <dbReference type="SAM" id="MobiDB-lite"/>
    </source>
</evidence>
<dbReference type="Proteomes" id="UP000198415">
    <property type="component" value="Unassembled WGS sequence"/>
</dbReference>
<protein>
    <recommendedName>
        <fullName evidence="4">Lipoprotein</fullName>
    </recommendedName>
</protein>
<name>A0A238YEF8_9ACTN</name>
<keyword evidence="3" id="KW-1185">Reference proteome</keyword>
<proteinExistence type="predicted"/>
<sequence length="245" mass="25591">MNVRRSATVLVAAGSMLLATGCESTSSEAGPTQRASASVSPSPADNGVAALSATQILERAQTALVDAKSFHLSGNVHDDDADYWIDLKQSGANMLGSAEFGGMKLEVLLVDGQGYVRMDEDMLAGGLGAEAAKKLAPRLSTSWIKPDKASFKEMASAFDVGKILKPAGKLTKGEVKLSNQRSVITLVDAGGDYDELHIATTGEPLPLKIVGGGRALFAEFGADFPEIKAPAAKQIIEMPGKTRKS</sequence>
<feature type="region of interest" description="Disordered" evidence="1">
    <location>
        <begin position="23"/>
        <end position="44"/>
    </location>
</feature>
<reference evidence="2 3" key="1">
    <citation type="submission" date="2017-06" db="EMBL/GenBank/DDBJ databases">
        <authorList>
            <person name="Kim H.J."/>
            <person name="Triplett B.A."/>
        </authorList>
    </citation>
    <scope>NUCLEOTIDE SEQUENCE [LARGE SCALE GENOMIC DNA]</scope>
    <source>
        <strain evidence="2 3">DSM 43151</strain>
    </source>
</reference>
<accession>A0A238YEF8</accession>
<evidence type="ECO:0000313" key="2">
    <source>
        <dbReference type="EMBL" id="SNR68974.1"/>
    </source>
</evidence>
<organism evidence="2 3">
    <name type="scientific">Actinoplanes regularis</name>
    <dbReference type="NCBI Taxonomy" id="52697"/>
    <lineage>
        <taxon>Bacteria</taxon>
        <taxon>Bacillati</taxon>
        <taxon>Actinomycetota</taxon>
        <taxon>Actinomycetes</taxon>
        <taxon>Micromonosporales</taxon>
        <taxon>Micromonosporaceae</taxon>
        <taxon>Actinoplanes</taxon>
    </lineage>
</organism>
<feature type="compositionally biased region" description="Polar residues" evidence="1">
    <location>
        <begin position="23"/>
        <end position="43"/>
    </location>
</feature>
<evidence type="ECO:0000313" key="3">
    <source>
        <dbReference type="Proteomes" id="UP000198415"/>
    </source>
</evidence>
<dbReference type="AlphaFoldDB" id="A0A238YEF8"/>
<dbReference type="PROSITE" id="PS51257">
    <property type="entry name" value="PROKAR_LIPOPROTEIN"/>
    <property type="match status" value="1"/>
</dbReference>